<evidence type="ECO:0000313" key="3">
    <source>
        <dbReference type="Proteomes" id="UP000199707"/>
    </source>
</evidence>
<dbReference type="NCBIfam" id="TIGR00778">
    <property type="entry name" value="ahpD_dom"/>
    <property type="match status" value="1"/>
</dbReference>
<keyword evidence="2" id="KW-0575">Peroxidase</keyword>
<dbReference type="EMBL" id="FMUB01000010">
    <property type="protein sequence ID" value="SCX28858.1"/>
    <property type="molecule type" value="Genomic_DNA"/>
</dbReference>
<proteinExistence type="predicted"/>
<dbReference type="InterPro" id="IPR003779">
    <property type="entry name" value="CMD-like"/>
</dbReference>
<dbReference type="PANTHER" id="PTHR34846:SF10">
    <property type="entry name" value="CYTOPLASMIC PROTEIN"/>
    <property type="match status" value="1"/>
</dbReference>
<protein>
    <submittedName>
        <fullName evidence="2">Alkylhydroperoxidase AhpD family core domain-containing protein</fullName>
    </submittedName>
</protein>
<gene>
    <name evidence="2" type="ORF">SAMN02799620_04675</name>
</gene>
<dbReference type="GO" id="GO:0051920">
    <property type="term" value="F:peroxiredoxin activity"/>
    <property type="evidence" value="ECO:0007669"/>
    <property type="project" value="InterPro"/>
</dbReference>
<feature type="domain" description="Carboxymuconolactone decarboxylase-like" evidence="1">
    <location>
        <begin position="33"/>
        <end position="114"/>
    </location>
</feature>
<sequence length="168" mass="18594">MYVGLCGPSVEGMTQTLEHPTAIDRVQIYKVSPELYDAMMKLSGASAKDVDPTIGELIKIRASQLNHCAFCLDMHVADARKQGETEQRLALIAAWEEAGNLFTERERAALELTEAITELHHGHVSDEVYAKAAAVFSEKELAQVIAMAVTINAWNRFNVATRLKAPRR</sequence>
<dbReference type="Proteomes" id="UP000199707">
    <property type="component" value="Unassembled WGS sequence"/>
</dbReference>
<dbReference type="AlphaFoldDB" id="A0A1G4WUA5"/>
<evidence type="ECO:0000313" key="2">
    <source>
        <dbReference type="EMBL" id="SCX28858.1"/>
    </source>
</evidence>
<dbReference type="Pfam" id="PF02627">
    <property type="entry name" value="CMD"/>
    <property type="match status" value="1"/>
</dbReference>
<dbReference type="SUPFAM" id="SSF69118">
    <property type="entry name" value="AhpD-like"/>
    <property type="match status" value="1"/>
</dbReference>
<dbReference type="Gene3D" id="1.20.1290.10">
    <property type="entry name" value="AhpD-like"/>
    <property type="match status" value="1"/>
</dbReference>
<evidence type="ECO:0000259" key="1">
    <source>
        <dbReference type="Pfam" id="PF02627"/>
    </source>
</evidence>
<dbReference type="STRING" id="1502745.SAMN02799620_04675"/>
<dbReference type="PANTHER" id="PTHR34846">
    <property type="entry name" value="4-CARBOXYMUCONOLACTONE DECARBOXYLASE FAMILY PROTEIN (AFU_ORTHOLOGUE AFUA_6G11590)"/>
    <property type="match status" value="1"/>
</dbReference>
<organism evidence="2 3">
    <name type="scientific">Mycolicibacterium fluoranthenivorans</name>
    <dbReference type="NCBI Taxonomy" id="258505"/>
    <lineage>
        <taxon>Bacteria</taxon>
        <taxon>Bacillati</taxon>
        <taxon>Actinomycetota</taxon>
        <taxon>Actinomycetes</taxon>
        <taxon>Mycobacteriales</taxon>
        <taxon>Mycobacteriaceae</taxon>
        <taxon>Mycolicibacterium</taxon>
    </lineage>
</organism>
<dbReference type="InterPro" id="IPR004675">
    <property type="entry name" value="AhpD_core"/>
</dbReference>
<dbReference type="InterPro" id="IPR029032">
    <property type="entry name" value="AhpD-like"/>
</dbReference>
<keyword evidence="2" id="KW-0560">Oxidoreductase</keyword>
<accession>A0A1G4WUA5</accession>
<reference evidence="3" key="1">
    <citation type="submission" date="2016-10" db="EMBL/GenBank/DDBJ databases">
        <authorList>
            <person name="Varghese N."/>
            <person name="Submissions S."/>
        </authorList>
    </citation>
    <scope>NUCLEOTIDE SEQUENCE [LARGE SCALE GENOMIC DNA]</scope>
    <source>
        <strain evidence="3">UNC267MFSha1.1M11</strain>
    </source>
</reference>
<name>A0A1G4WUA5_9MYCO</name>